<proteinExistence type="predicted"/>
<feature type="chain" id="PRO_5025438607" evidence="1">
    <location>
        <begin position="20"/>
        <end position="90"/>
    </location>
</feature>
<dbReference type="EMBL" id="GIFC01004184">
    <property type="protein sequence ID" value="MXU86267.1"/>
    <property type="molecule type" value="Transcribed_RNA"/>
</dbReference>
<keyword evidence="1" id="KW-0732">Signal</keyword>
<organism evidence="2">
    <name type="scientific">Ixodes ricinus</name>
    <name type="common">Common tick</name>
    <name type="synonym">Acarus ricinus</name>
    <dbReference type="NCBI Taxonomy" id="34613"/>
    <lineage>
        <taxon>Eukaryota</taxon>
        <taxon>Metazoa</taxon>
        <taxon>Ecdysozoa</taxon>
        <taxon>Arthropoda</taxon>
        <taxon>Chelicerata</taxon>
        <taxon>Arachnida</taxon>
        <taxon>Acari</taxon>
        <taxon>Parasitiformes</taxon>
        <taxon>Ixodida</taxon>
        <taxon>Ixodoidea</taxon>
        <taxon>Ixodidae</taxon>
        <taxon>Ixodinae</taxon>
        <taxon>Ixodes</taxon>
    </lineage>
</organism>
<evidence type="ECO:0000256" key="1">
    <source>
        <dbReference type="SAM" id="SignalP"/>
    </source>
</evidence>
<dbReference type="AlphaFoldDB" id="A0A6B0UAX8"/>
<sequence length="90" mass="9974">MKLVVDLLIPLGLPLCSYARPYRRAIVHVRDPFNIYLSADACAGSTVGRFITWDTNMTGNPTEDNGAMLSSCHSNFLLNFNNKGVPCRLQ</sequence>
<name>A0A6B0UAX8_IXORI</name>
<evidence type="ECO:0000313" key="2">
    <source>
        <dbReference type="EMBL" id="MXU86267.1"/>
    </source>
</evidence>
<protein>
    <submittedName>
        <fullName evidence="2">Putative secreted protein</fullName>
    </submittedName>
</protein>
<feature type="signal peptide" evidence="1">
    <location>
        <begin position="1"/>
        <end position="19"/>
    </location>
</feature>
<reference evidence="2" key="1">
    <citation type="submission" date="2019-12" db="EMBL/GenBank/DDBJ databases">
        <title>An insight into the sialome of adult female Ixodes ricinus ticks feeding for 6 days.</title>
        <authorList>
            <person name="Perner J."/>
            <person name="Ribeiro J.M.C."/>
        </authorList>
    </citation>
    <scope>NUCLEOTIDE SEQUENCE</scope>
    <source>
        <strain evidence="2">Semi-engorged</strain>
        <tissue evidence="2">Salivary glands</tissue>
    </source>
</reference>
<accession>A0A6B0UAX8</accession>